<dbReference type="InterPro" id="IPR003594">
    <property type="entry name" value="HATPase_dom"/>
</dbReference>
<dbReference type="InterPro" id="IPR036890">
    <property type="entry name" value="HATPase_C_sf"/>
</dbReference>
<dbReference type="InterPro" id="IPR011645">
    <property type="entry name" value="HNOB_dom_associated"/>
</dbReference>
<protein>
    <submittedName>
        <fullName evidence="9">Histidine kinase</fullName>
    </submittedName>
</protein>
<dbReference type="EMBL" id="JACJRF010000060">
    <property type="protein sequence ID" value="MBD2346905.1"/>
    <property type="molecule type" value="Genomic_DNA"/>
</dbReference>
<evidence type="ECO:0000256" key="4">
    <source>
        <dbReference type="ARBA" id="ARBA00022777"/>
    </source>
</evidence>
<evidence type="ECO:0000313" key="9">
    <source>
        <dbReference type="EMBL" id="MBD2346905.1"/>
    </source>
</evidence>
<evidence type="ECO:0000256" key="7">
    <source>
        <dbReference type="SAM" id="Coils"/>
    </source>
</evidence>
<keyword evidence="4 9" id="KW-0418">Kinase</keyword>
<dbReference type="SUPFAM" id="SSF55874">
    <property type="entry name" value="ATPase domain of HSP90 chaperone/DNA topoisomerase II/histidine kinase"/>
    <property type="match status" value="1"/>
</dbReference>
<dbReference type="PRINTS" id="PR00344">
    <property type="entry name" value="BCTRLSENSOR"/>
</dbReference>
<keyword evidence="3" id="KW-0547">Nucleotide-binding</keyword>
<dbReference type="InterPro" id="IPR036097">
    <property type="entry name" value="HisK_dim/P_sf"/>
</dbReference>
<evidence type="ECO:0000259" key="8">
    <source>
        <dbReference type="PROSITE" id="PS50109"/>
    </source>
</evidence>
<evidence type="ECO:0000256" key="5">
    <source>
        <dbReference type="ARBA" id="ARBA00023012"/>
    </source>
</evidence>
<dbReference type="PANTHER" id="PTHR43065:SF50">
    <property type="entry name" value="HISTIDINE KINASE"/>
    <property type="match status" value="1"/>
</dbReference>
<dbReference type="Pfam" id="PF02518">
    <property type="entry name" value="HATPase_c"/>
    <property type="match status" value="1"/>
</dbReference>
<dbReference type="Proteomes" id="UP000607281">
    <property type="component" value="Unassembled WGS sequence"/>
</dbReference>
<dbReference type="Gene3D" id="3.30.450.260">
    <property type="entry name" value="Haem NO binding associated domain"/>
    <property type="match status" value="1"/>
</dbReference>
<keyword evidence="4 9" id="KW-0808">Transferase</keyword>
<keyword evidence="10" id="KW-1185">Reference proteome</keyword>
<dbReference type="InterPro" id="IPR042463">
    <property type="entry name" value="HNOB_dom_associated_sf"/>
</dbReference>
<dbReference type="SUPFAM" id="SSF47384">
    <property type="entry name" value="Homodimeric domain of signal transducing histidine kinase"/>
    <property type="match status" value="1"/>
</dbReference>
<dbReference type="PROSITE" id="PS50109">
    <property type="entry name" value="HIS_KIN"/>
    <property type="match status" value="1"/>
</dbReference>
<dbReference type="Pfam" id="PF07701">
    <property type="entry name" value="HNOBA"/>
    <property type="match status" value="2"/>
</dbReference>
<evidence type="ECO:0000256" key="2">
    <source>
        <dbReference type="ARBA" id="ARBA00022553"/>
    </source>
</evidence>
<proteinExistence type="predicted"/>
<feature type="coiled-coil region" evidence="7">
    <location>
        <begin position="143"/>
        <end position="201"/>
    </location>
</feature>
<dbReference type="GO" id="GO:0016301">
    <property type="term" value="F:kinase activity"/>
    <property type="evidence" value="ECO:0007669"/>
    <property type="project" value="UniProtKB-KW"/>
</dbReference>
<dbReference type="CDD" id="cd00082">
    <property type="entry name" value="HisKA"/>
    <property type="match status" value="1"/>
</dbReference>
<dbReference type="InterPro" id="IPR005467">
    <property type="entry name" value="His_kinase_dom"/>
</dbReference>
<evidence type="ECO:0000256" key="1">
    <source>
        <dbReference type="ARBA" id="ARBA00000085"/>
    </source>
</evidence>
<reference evidence="9 10" key="1">
    <citation type="journal article" date="2020" name="ISME J.">
        <title>Comparative genomics reveals insights into cyanobacterial evolution and habitat adaptation.</title>
        <authorList>
            <person name="Chen M.Y."/>
            <person name="Teng W.K."/>
            <person name="Zhao L."/>
            <person name="Hu C.X."/>
            <person name="Zhou Y.K."/>
            <person name="Han B.P."/>
            <person name="Song L.R."/>
            <person name="Shu W.S."/>
        </authorList>
    </citation>
    <scope>NUCLEOTIDE SEQUENCE [LARGE SCALE GENOMIC DNA]</scope>
    <source>
        <strain evidence="9 10">FACHB-260</strain>
    </source>
</reference>
<dbReference type="Gene3D" id="1.10.287.130">
    <property type="match status" value="1"/>
</dbReference>
<gene>
    <name evidence="9" type="ORF">H6G18_22570</name>
</gene>
<keyword evidence="6" id="KW-0141">cGMP biosynthesis</keyword>
<sequence length="482" mass="54888">MVPPHLGLTPELFAKAFPFHFVFNRQREILQAGEVLERISSEPLVGNQIEQHFNINRPNISLDFDAIYKKSKSLFILEFVHNGMNLKGQMMYQQEQDVIFFLGSPWITDMASLNPLGIKLKDFAIHDPIADFLFLLQAKNTALADTEKLTVELTNQRAELQNALQVKEHLTQIAQTQAQTLEKSLRELQQTQAQLVQAEKMSSLGRLVAGVAHEINNPINFIYGNLKYINDYTKDLLKLIHLYQRFYTNTEQEILDYIQVIELDFVMEDLPKIIHSMQVGTERITEIVLSLRNFSRLDEAEIKNVDIHQGIDSTLLILHNKFKQKADCIGIEIIKNYGNLPLVNCYPSQLNQVFMNIISNAIDALDTYNSKRSIQDRKSHPSKITITTEVLKNDYVVIRISDNGPGMAEAVKEKLFEPFFTTKPVGEGTGLGLSISYQIIVEKHKGILSCESSLGKGTEFFIQLPLSMNKQPINHLQSINFV</sequence>
<dbReference type="SMART" id="SM00387">
    <property type="entry name" value="HATPase_c"/>
    <property type="match status" value="1"/>
</dbReference>
<comment type="catalytic activity">
    <reaction evidence="1">
        <text>ATP + protein L-histidine = ADP + protein N-phospho-L-histidine.</text>
        <dbReference type="EC" id="2.7.13.3"/>
    </reaction>
</comment>
<accession>A0ABR8CYM7</accession>
<dbReference type="InterPro" id="IPR003661">
    <property type="entry name" value="HisK_dim/P_dom"/>
</dbReference>
<dbReference type="RefSeq" id="WP_190409314.1">
    <property type="nucleotide sequence ID" value="NZ_JACJRF010000060.1"/>
</dbReference>
<dbReference type="Pfam" id="PF00512">
    <property type="entry name" value="HisKA"/>
    <property type="match status" value="1"/>
</dbReference>
<dbReference type="SMART" id="SM00388">
    <property type="entry name" value="HisKA"/>
    <property type="match status" value="1"/>
</dbReference>
<evidence type="ECO:0000256" key="6">
    <source>
        <dbReference type="ARBA" id="ARBA00023293"/>
    </source>
</evidence>
<evidence type="ECO:0000313" key="10">
    <source>
        <dbReference type="Proteomes" id="UP000607281"/>
    </source>
</evidence>
<keyword evidence="7" id="KW-0175">Coiled coil</keyword>
<feature type="domain" description="Histidine kinase" evidence="8">
    <location>
        <begin position="210"/>
        <end position="468"/>
    </location>
</feature>
<dbReference type="PANTHER" id="PTHR43065">
    <property type="entry name" value="SENSOR HISTIDINE KINASE"/>
    <property type="match status" value="1"/>
</dbReference>
<evidence type="ECO:0000256" key="3">
    <source>
        <dbReference type="ARBA" id="ARBA00022741"/>
    </source>
</evidence>
<comment type="caution">
    <text evidence="9">The sequence shown here is derived from an EMBL/GenBank/DDBJ whole genome shotgun (WGS) entry which is preliminary data.</text>
</comment>
<keyword evidence="5" id="KW-0902">Two-component regulatory system</keyword>
<dbReference type="InterPro" id="IPR004358">
    <property type="entry name" value="Sig_transdc_His_kin-like_C"/>
</dbReference>
<name>A0ABR8CYM7_9NOST</name>
<dbReference type="Gene3D" id="3.30.565.10">
    <property type="entry name" value="Histidine kinase-like ATPase, C-terminal domain"/>
    <property type="match status" value="1"/>
</dbReference>
<organism evidence="9 10">
    <name type="scientific">Anabaena subtropica FACHB-260</name>
    <dbReference type="NCBI Taxonomy" id="2692884"/>
    <lineage>
        <taxon>Bacteria</taxon>
        <taxon>Bacillati</taxon>
        <taxon>Cyanobacteriota</taxon>
        <taxon>Cyanophyceae</taxon>
        <taxon>Nostocales</taxon>
        <taxon>Nostocaceae</taxon>
        <taxon>Anabaena</taxon>
    </lineage>
</organism>
<keyword evidence="2" id="KW-0597">Phosphoprotein</keyword>